<sequence>MAIKGGVAFMNNSVNSNINTAIFVDSPSIVRMFCRSMQQGHSTRFQQAIRLGNVFPNVDGDEQIAHEILEAEILEAEIAELGDCVYLSLPGGTVAANVHFKFHPSVHRHTTKLGSENENGLPLNFPGGGGCSACRRAWKPYTIPKDFGGYQVDITSQATGETLMLTVDALWDSTKV</sequence>
<accession>A0A1S9REX5</accession>
<organism evidence="1 2">
    <name type="scientific">Penicillium brasilianum</name>
    <dbReference type="NCBI Taxonomy" id="104259"/>
    <lineage>
        <taxon>Eukaryota</taxon>
        <taxon>Fungi</taxon>
        <taxon>Dikarya</taxon>
        <taxon>Ascomycota</taxon>
        <taxon>Pezizomycotina</taxon>
        <taxon>Eurotiomycetes</taxon>
        <taxon>Eurotiomycetidae</taxon>
        <taxon>Eurotiales</taxon>
        <taxon>Aspergillaceae</taxon>
        <taxon>Penicillium</taxon>
    </lineage>
</organism>
<dbReference type="EMBL" id="LJBN01000189">
    <property type="protein sequence ID" value="OOQ83911.1"/>
    <property type="molecule type" value="Genomic_DNA"/>
</dbReference>
<proteinExistence type="predicted"/>
<dbReference type="AlphaFoldDB" id="A0A1S9REX5"/>
<evidence type="ECO:0000313" key="2">
    <source>
        <dbReference type="Proteomes" id="UP000190744"/>
    </source>
</evidence>
<comment type="caution">
    <text evidence="1">The sequence shown here is derived from an EMBL/GenBank/DDBJ whole genome shotgun (WGS) entry which is preliminary data.</text>
</comment>
<evidence type="ECO:0000313" key="1">
    <source>
        <dbReference type="EMBL" id="OOQ83911.1"/>
    </source>
</evidence>
<reference evidence="2" key="1">
    <citation type="submission" date="2015-09" db="EMBL/GenBank/DDBJ databases">
        <authorList>
            <person name="Fill T.P."/>
            <person name="Baretta J.F."/>
            <person name="de Almeida L.G."/>
            <person name="Rocha M."/>
            <person name="de Souza D.H."/>
            <person name="Malavazi I."/>
            <person name="Cerdeira L.T."/>
            <person name="Hong H."/>
            <person name="Samborskyy M."/>
            <person name="de Vasconcelos A.T."/>
            <person name="Leadlay P."/>
            <person name="Rodrigues-Filho E."/>
        </authorList>
    </citation>
    <scope>NUCLEOTIDE SEQUENCE [LARGE SCALE GENOMIC DNA]</scope>
    <source>
        <strain evidence="2">LaBioMMi 136</strain>
    </source>
</reference>
<name>A0A1S9REX5_PENBI</name>
<dbReference type="Proteomes" id="UP000190744">
    <property type="component" value="Unassembled WGS sequence"/>
</dbReference>
<gene>
    <name evidence="1" type="ORF">PEBR_32882</name>
</gene>
<protein>
    <submittedName>
        <fullName evidence="1">Uncharacterized protein</fullName>
    </submittedName>
</protein>